<dbReference type="GO" id="GO:0005783">
    <property type="term" value="C:endoplasmic reticulum"/>
    <property type="evidence" value="ECO:0007669"/>
    <property type="project" value="UniProtKB-SubCell"/>
</dbReference>
<keyword evidence="7 21" id="KW-0378">Hydrolase</keyword>
<dbReference type="OrthoDB" id="93664at2759"/>
<gene>
    <name evidence="21" type="ORF">IscW_ISCW002998</name>
</gene>
<organism>
    <name type="scientific">Ixodes scapularis</name>
    <name type="common">Black-legged tick</name>
    <name type="synonym">Deer tick</name>
    <dbReference type="NCBI Taxonomy" id="6945"/>
    <lineage>
        <taxon>Eukaryota</taxon>
        <taxon>Metazoa</taxon>
        <taxon>Ecdysozoa</taxon>
        <taxon>Arthropoda</taxon>
        <taxon>Chelicerata</taxon>
        <taxon>Arachnida</taxon>
        <taxon>Acari</taxon>
        <taxon>Parasitiformes</taxon>
        <taxon>Ixodida</taxon>
        <taxon>Ixodoidea</taxon>
        <taxon>Ixodidae</taxon>
        <taxon>Ixodinae</taxon>
        <taxon>Ixodes</taxon>
    </lineage>
</organism>
<dbReference type="VEuPathDB" id="VectorBase:ISCW002998"/>
<dbReference type="Gene3D" id="2.40.10.10">
    <property type="entry name" value="Trypsin-like serine proteases"/>
    <property type="match status" value="1"/>
</dbReference>
<dbReference type="PROSITE" id="PS50240">
    <property type="entry name" value="TRYPSIN_DOM"/>
    <property type="match status" value="1"/>
</dbReference>
<dbReference type="InterPro" id="IPR050127">
    <property type="entry name" value="Serine_Proteases_S1"/>
</dbReference>
<dbReference type="EMBL" id="DS672910">
    <property type="protein sequence ID" value="EEC03711.1"/>
    <property type="molecule type" value="Genomic_DNA"/>
</dbReference>
<dbReference type="AlphaFoldDB" id="B7PAT9"/>
<dbReference type="PANTHER" id="PTHR24264:SF46">
    <property type="entry name" value="COAGULATION FACTOR XII"/>
    <property type="match status" value="1"/>
</dbReference>
<evidence type="ECO:0000256" key="18">
    <source>
        <dbReference type="ARBA" id="ARBA00042403"/>
    </source>
</evidence>
<keyword evidence="5 21" id="KW-0645">Protease</keyword>
<dbReference type="InterPro" id="IPR001254">
    <property type="entry name" value="Trypsin_dom"/>
</dbReference>
<dbReference type="Proteomes" id="UP000001555">
    <property type="component" value="Unassembled WGS sequence"/>
</dbReference>
<dbReference type="VEuPathDB" id="VectorBase:ISCI002998"/>
<dbReference type="SUPFAM" id="SSF50494">
    <property type="entry name" value="Trypsin-like serine proteases"/>
    <property type="match status" value="1"/>
</dbReference>
<evidence type="ECO:0000259" key="20">
    <source>
        <dbReference type="PROSITE" id="PS50240"/>
    </source>
</evidence>
<keyword evidence="6" id="KW-0356">Hemostasis</keyword>
<feature type="non-terminal residue" evidence="21">
    <location>
        <position position="1"/>
    </location>
</feature>
<evidence type="ECO:0000256" key="6">
    <source>
        <dbReference type="ARBA" id="ARBA00022696"/>
    </source>
</evidence>
<dbReference type="FunFam" id="2.40.10.10:FF:000011">
    <property type="entry name" value="Coagulation factor X"/>
    <property type="match status" value="1"/>
</dbReference>
<comment type="subcellular location">
    <subcellularLocation>
        <location evidence="1">Endoplasmic reticulum</location>
    </subcellularLocation>
    <subcellularLocation>
        <location evidence="2">Golgi apparatus</location>
    </subcellularLocation>
    <subcellularLocation>
        <location evidence="3">Secreted</location>
    </subcellularLocation>
</comment>
<dbReference type="GO" id="GO:0004252">
    <property type="term" value="F:serine-type endopeptidase activity"/>
    <property type="evidence" value="ECO:0007669"/>
    <property type="project" value="UniProtKB-EC"/>
</dbReference>
<name>B7PAT9_IXOSC</name>
<dbReference type="EnsemblMetazoa" id="ISCW002998-RA">
    <property type="protein sequence ID" value="ISCW002998-PA"/>
    <property type="gene ID" value="ISCW002998"/>
</dbReference>
<dbReference type="GO" id="GO:0005794">
    <property type="term" value="C:Golgi apparatus"/>
    <property type="evidence" value="ECO:0007669"/>
    <property type="project" value="UniProtKB-SubCell"/>
</dbReference>
<keyword evidence="11" id="KW-1015">Disulfide bond</keyword>
<dbReference type="HOGENOM" id="CLU_006842_13_1_1"/>
<keyword evidence="4" id="KW-0964">Secreted</keyword>
<keyword evidence="8" id="KW-0256">Endoplasmic reticulum</keyword>
<dbReference type="GO" id="GO:0007599">
    <property type="term" value="P:hemostasis"/>
    <property type="evidence" value="ECO:0007669"/>
    <property type="project" value="UniProtKB-KW"/>
</dbReference>
<dbReference type="CDD" id="cd00190">
    <property type="entry name" value="Tryp_SPc"/>
    <property type="match status" value="1"/>
</dbReference>
<reference evidence="21 23" key="1">
    <citation type="submission" date="2008-03" db="EMBL/GenBank/DDBJ databases">
        <title>Annotation of Ixodes scapularis.</title>
        <authorList>
            <consortium name="Ixodes scapularis Genome Project Consortium"/>
            <person name="Caler E."/>
            <person name="Hannick L.I."/>
            <person name="Bidwell S."/>
            <person name="Joardar V."/>
            <person name="Thiagarajan M."/>
            <person name="Amedeo P."/>
            <person name="Galinsky K.J."/>
            <person name="Schobel S."/>
            <person name="Inman J."/>
            <person name="Hostetler J."/>
            <person name="Miller J."/>
            <person name="Hammond M."/>
            <person name="Megy K."/>
            <person name="Lawson D."/>
            <person name="Kodira C."/>
            <person name="Sutton G."/>
            <person name="Meyer J."/>
            <person name="Hill C.A."/>
            <person name="Birren B."/>
            <person name="Nene V."/>
            <person name="Collins F."/>
            <person name="Alarcon-Chaidez F."/>
            <person name="Wikel S."/>
            <person name="Strausberg R."/>
        </authorList>
    </citation>
    <scope>NUCLEOTIDE SEQUENCE [LARGE SCALE GENOMIC DNA]</scope>
    <source>
        <strain evidence="23">Wikel</strain>
        <strain evidence="21">Wikel colony</strain>
    </source>
</reference>
<keyword evidence="10" id="KW-0333">Golgi apparatus</keyword>
<evidence type="ECO:0000256" key="3">
    <source>
        <dbReference type="ARBA" id="ARBA00004613"/>
    </source>
</evidence>
<comment type="function">
    <text evidence="14">Protein C is a vitamin K-dependent serine protease that regulates blood coagulation by inactivating factors Va and VIIIa in the presence of calcium ions and phospholipids. Exerts a protective effect on the endothelial cell barrier function.</text>
</comment>
<dbReference type="InterPro" id="IPR001314">
    <property type="entry name" value="Peptidase_S1A"/>
</dbReference>
<evidence type="ECO:0000256" key="17">
    <source>
        <dbReference type="ARBA" id="ARBA00041306"/>
    </source>
</evidence>
<evidence type="ECO:0000256" key="4">
    <source>
        <dbReference type="ARBA" id="ARBA00022525"/>
    </source>
</evidence>
<dbReference type="PaxDb" id="6945-B7PAT9"/>
<keyword evidence="9" id="KW-0720">Serine protease</keyword>
<feature type="non-terminal residue" evidence="21">
    <location>
        <position position="156"/>
    </location>
</feature>
<dbReference type="GO" id="GO:0005576">
    <property type="term" value="C:extracellular region"/>
    <property type="evidence" value="ECO:0007669"/>
    <property type="project" value="UniProtKB-SubCell"/>
</dbReference>
<proteinExistence type="predicted"/>
<dbReference type="Pfam" id="PF00089">
    <property type="entry name" value="Trypsin"/>
    <property type="match status" value="1"/>
</dbReference>
<dbReference type="InterPro" id="IPR009003">
    <property type="entry name" value="Peptidase_S1_PA"/>
</dbReference>
<dbReference type="EC" id="3.4.21.69" evidence="15"/>
<dbReference type="SMART" id="SM00020">
    <property type="entry name" value="Tryp_SPc"/>
    <property type="match status" value="1"/>
</dbReference>
<keyword evidence="23" id="KW-1185">Reference proteome</keyword>
<dbReference type="EMBL" id="ABJB010500971">
    <property type="status" value="NOT_ANNOTATED_CDS"/>
    <property type="molecule type" value="Genomic_DNA"/>
</dbReference>
<dbReference type="STRING" id="6945.B7PAT9"/>
<dbReference type="VEuPathDB" id="VectorBase:ISCP_035503"/>
<keyword evidence="12" id="KW-0325">Glycoprotein</keyword>
<dbReference type="GO" id="GO:0006508">
    <property type="term" value="P:proteolysis"/>
    <property type="evidence" value="ECO:0007669"/>
    <property type="project" value="UniProtKB-KW"/>
</dbReference>
<evidence type="ECO:0000256" key="13">
    <source>
        <dbReference type="ARBA" id="ARBA00036045"/>
    </source>
</evidence>
<evidence type="ECO:0000256" key="12">
    <source>
        <dbReference type="ARBA" id="ARBA00023180"/>
    </source>
</evidence>
<evidence type="ECO:0000256" key="5">
    <source>
        <dbReference type="ARBA" id="ARBA00022670"/>
    </source>
</evidence>
<evidence type="ECO:0000256" key="9">
    <source>
        <dbReference type="ARBA" id="ARBA00022825"/>
    </source>
</evidence>
<evidence type="ECO:0000256" key="15">
    <source>
        <dbReference type="ARBA" id="ARBA00038995"/>
    </source>
</evidence>
<reference evidence="22" key="2">
    <citation type="submission" date="2020-05" db="UniProtKB">
        <authorList>
            <consortium name="EnsemblMetazoa"/>
        </authorList>
    </citation>
    <scope>IDENTIFICATION</scope>
    <source>
        <strain evidence="22">wikel</strain>
    </source>
</reference>
<evidence type="ECO:0000256" key="8">
    <source>
        <dbReference type="ARBA" id="ARBA00022824"/>
    </source>
</evidence>
<evidence type="ECO:0000256" key="1">
    <source>
        <dbReference type="ARBA" id="ARBA00004240"/>
    </source>
</evidence>
<evidence type="ECO:0000256" key="2">
    <source>
        <dbReference type="ARBA" id="ARBA00004555"/>
    </source>
</evidence>
<evidence type="ECO:0000256" key="7">
    <source>
        <dbReference type="ARBA" id="ARBA00022801"/>
    </source>
</evidence>
<dbReference type="PRINTS" id="PR00722">
    <property type="entry name" value="CHYMOTRYPSIN"/>
</dbReference>
<evidence type="ECO:0000256" key="16">
    <source>
        <dbReference type="ARBA" id="ARBA00040219"/>
    </source>
</evidence>
<comment type="catalytic activity">
    <reaction evidence="13">
        <text>Degradation of blood coagulation factors Va and VIIIa.</text>
        <dbReference type="EC" id="3.4.21.69"/>
    </reaction>
</comment>
<evidence type="ECO:0000256" key="19">
    <source>
        <dbReference type="ARBA" id="ARBA00042906"/>
    </source>
</evidence>
<feature type="domain" description="Peptidase S1" evidence="20">
    <location>
        <begin position="1"/>
        <end position="156"/>
    </location>
</feature>
<protein>
    <recommendedName>
        <fullName evidence="16">Vitamin K-dependent protein C</fullName>
        <ecNumber evidence="15">3.4.21.69</ecNumber>
    </recommendedName>
    <alternativeName>
        <fullName evidence="19">Anticoagulant protein C</fullName>
    </alternativeName>
    <alternativeName>
        <fullName evidence="17">Autoprothrombin IIA</fullName>
    </alternativeName>
    <alternativeName>
        <fullName evidence="18">Blood coagulation factor XIV</fullName>
    </alternativeName>
</protein>
<accession>B7PAT9</accession>
<evidence type="ECO:0000256" key="11">
    <source>
        <dbReference type="ARBA" id="ARBA00023157"/>
    </source>
</evidence>
<sequence>FFGRYGHQKYDIGILKLRQPFDIRGSNGYIGTICLPPKGATPIGAVAVTGFGWQKEGGKAQSTVLQIATLPILPNETCHKSYGQRFHEGTMFCAADLSQGRDSCKGDSGGPAMQRLHGRIVLSGIVSWGEGCGRKDRPGVYTQVSKYIDWIERQRQ</sequence>
<evidence type="ECO:0000313" key="21">
    <source>
        <dbReference type="EMBL" id="EEC03711.1"/>
    </source>
</evidence>
<evidence type="ECO:0000313" key="22">
    <source>
        <dbReference type="EnsemblMetazoa" id="ISCW002998-PA"/>
    </source>
</evidence>
<evidence type="ECO:0000256" key="10">
    <source>
        <dbReference type="ARBA" id="ARBA00023034"/>
    </source>
</evidence>
<dbReference type="PANTHER" id="PTHR24264">
    <property type="entry name" value="TRYPSIN-RELATED"/>
    <property type="match status" value="1"/>
</dbReference>
<dbReference type="InterPro" id="IPR043504">
    <property type="entry name" value="Peptidase_S1_PA_chymotrypsin"/>
</dbReference>
<evidence type="ECO:0000256" key="14">
    <source>
        <dbReference type="ARBA" id="ARBA00037553"/>
    </source>
</evidence>
<evidence type="ECO:0000313" key="23">
    <source>
        <dbReference type="Proteomes" id="UP000001555"/>
    </source>
</evidence>